<dbReference type="InterPro" id="IPR028994">
    <property type="entry name" value="Integrin_alpha_N"/>
</dbReference>
<dbReference type="OMA" id="PGDWIPW"/>
<dbReference type="InParanoid" id="A0A665VB05"/>
<dbReference type="FunCoup" id="A0A665VB05">
    <property type="interactions" value="494"/>
</dbReference>
<keyword evidence="6 8" id="KW-0472">Membrane</keyword>
<dbReference type="Pfam" id="PF23122">
    <property type="entry name" value="C2_ITFG1"/>
    <property type="match status" value="1"/>
</dbReference>
<evidence type="ECO:0000256" key="9">
    <source>
        <dbReference type="SAM" id="SignalP"/>
    </source>
</evidence>
<dbReference type="InterPro" id="IPR024881">
    <property type="entry name" value="Tip"/>
</dbReference>
<feature type="domain" description="T-cell immunomodulatory protein TIP C2" evidence="10">
    <location>
        <begin position="437"/>
        <end position="538"/>
    </location>
</feature>
<reference evidence="11" key="2">
    <citation type="submission" date="2025-08" db="UniProtKB">
        <authorList>
            <consortium name="Ensembl"/>
        </authorList>
    </citation>
    <scope>IDENTIFICATION</scope>
</reference>
<feature type="chain" id="PRO_5025479012" description="T-cell immunomodulatory protein TIP C2 domain-containing protein" evidence="9">
    <location>
        <begin position="24"/>
        <end position="590"/>
    </location>
</feature>
<gene>
    <name evidence="11" type="primary">itfg1</name>
</gene>
<dbReference type="PANTHER" id="PTHR13412:SF0">
    <property type="entry name" value="T-CELL IMMUNOMODULATORY PROTEIN"/>
    <property type="match status" value="1"/>
</dbReference>
<dbReference type="SUPFAM" id="SSF69318">
    <property type="entry name" value="Integrin alpha N-terminal domain"/>
    <property type="match status" value="1"/>
</dbReference>
<evidence type="ECO:0000256" key="6">
    <source>
        <dbReference type="ARBA" id="ARBA00023136"/>
    </source>
</evidence>
<organism evidence="11 12">
    <name type="scientific">Echeneis naucrates</name>
    <name type="common">Live sharksucker</name>
    <dbReference type="NCBI Taxonomy" id="173247"/>
    <lineage>
        <taxon>Eukaryota</taxon>
        <taxon>Metazoa</taxon>
        <taxon>Chordata</taxon>
        <taxon>Craniata</taxon>
        <taxon>Vertebrata</taxon>
        <taxon>Euteleostomi</taxon>
        <taxon>Actinopterygii</taxon>
        <taxon>Neopterygii</taxon>
        <taxon>Teleostei</taxon>
        <taxon>Neoteleostei</taxon>
        <taxon>Acanthomorphata</taxon>
        <taxon>Carangaria</taxon>
        <taxon>Carangiformes</taxon>
        <taxon>Echeneidae</taxon>
        <taxon>Echeneis</taxon>
    </lineage>
</organism>
<dbReference type="RefSeq" id="XP_029354414.1">
    <property type="nucleotide sequence ID" value="XM_029498554.1"/>
</dbReference>
<dbReference type="PANTHER" id="PTHR13412">
    <property type="entry name" value="T-CELL IMMUNOMODULATORY PROTEIN HOMOLOG"/>
    <property type="match status" value="1"/>
</dbReference>
<dbReference type="Ensembl" id="ENSENLT00000029757.1">
    <property type="protein sequence ID" value="ENSENLP00000028891.1"/>
    <property type="gene ID" value="ENSENLG00000012872.1"/>
</dbReference>
<proteinExistence type="inferred from homology"/>
<dbReference type="Pfam" id="PF13517">
    <property type="entry name" value="FG-GAP_3"/>
    <property type="match status" value="1"/>
</dbReference>
<comment type="subcellular location">
    <subcellularLocation>
        <location evidence="1">Membrane</location>
        <topology evidence="1">Single-pass type I membrane protein</topology>
    </subcellularLocation>
</comment>
<sequence>MEMFKLNLCAFLLLFVGQYKTFALQDVTADLFGPENYGTVAAFGDFNSDKQTDIFIIRGQSELVIFLADSKLPYFKPKVKQQFPRDTVLTSVVPGDYDGDSQMDVLLTAQINSKPETAVFIFWGNNQTIDMGDWLKLNKTFTDQPLVMDFNGDMIPDIFGLTSGGLPNAEVCYLTNRVAEWQIALSSPITMQIPHSNAFIDLNKDFTADLFLTTKGPSFETWISKDGNFTRAEVMPAKPPANLVGQSSFVDFDGDGYQDHLLPVCLDDKCQRSAIYLAKSGSKEWVPVLSDFQRRETVWSFMPGTTSQPLALHLGDYNLDGFPDALVVLRNTSGSGQQAFLLENVPCNNASCHSVGRMFHIHWDQSDLGAIQNAVMATFFDIYEDGILDMLVLSQPTGKNDLIIHALKNNFESDAYFVKVMVLSGLCSNDCPKDVKPFGVNQPGPYVMYTTVDSNGYLKNASAGQLSQSAHFSLQLPYTVLGLGRSANFLDHLYVGIPREPGETDIRKQEWTAIIPNSQLIVIPFPHNKPRSWSAKLYLTPSNSVLLTAIALIGVCVFILVIIGILHWQEKKADDREKRQEAHRFHFDAM</sequence>
<keyword evidence="7" id="KW-0325">Glycoprotein</keyword>
<reference evidence="11" key="1">
    <citation type="submission" date="2021-04" db="EMBL/GenBank/DDBJ databases">
        <authorList>
            <consortium name="Wellcome Sanger Institute Data Sharing"/>
        </authorList>
    </citation>
    <scope>NUCLEOTIDE SEQUENCE [LARGE SCALE GENOMIC DNA]</scope>
</reference>
<dbReference type="GeneID" id="115041225"/>
<dbReference type="Gene3D" id="2.130.10.130">
    <property type="entry name" value="Integrin alpha, N-terminal"/>
    <property type="match status" value="1"/>
</dbReference>
<feature type="transmembrane region" description="Helical" evidence="8">
    <location>
        <begin position="545"/>
        <end position="568"/>
    </location>
</feature>
<keyword evidence="5 8" id="KW-1133">Transmembrane helix</keyword>
<evidence type="ECO:0000256" key="5">
    <source>
        <dbReference type="ARBA" id="ARBA00022989"/>
    </source>
</evidence>
<evidence type="ECO:0000313" key="12">
    <source>
        <dbReference type="Proteomes" id="UP000472264"/>
    </source>
</evidence>
<evidence type="ECO:0000313" key="11">
    <source>
        <dbReference type="Ensembl" id="ENSENLP00000028891.1"/>
    </source>
</evidence>
<dbReference type="InterPro" id="IPR057089">
    <property type="entry name" value="C2_TIP"/>
</dbReference>
<reference evidence="11" key="3">
    <citation type="submission" date="2025-09" db="UniProtKB">
        <authorList>
            <consortium name="Ensembl"/>
        </authorList>
    </citation>
    <scope>IDENTIFICATION</scope>
</reference>
<dbReference type="GO" id="GO:0005886">
    <property type="term" value="C:plasma membrane"/>
    <property type="evidence" value="ECO:0007669"/>
    <property type="project" value="TreeGrafter"/>
</dbReference>
<dbReference type="AlphaFoldDB" id="A0A665VB05"/>
<evidence type="ECO:0000256" key="2">
    <source>
        <dbReference type="ARBA" id="ARBA00006496"/>
    </source>
</evidence>
<evidence type="ECO:0000256" key="7">
    <source>
        <dbReference type="ARBA" id="ARBA00023180"/>
    </source>
</evidence>
<name>A0A665VB05_ECHNA</name>
<keyword evidence="3 8" id="KW-0812">Transmembrane</keyword>
<feature type="signal peptide" evidence="9">
    <location>
        <begin position="1"/>
        <end position="23"/>
    </location>
</feature>
<evidence type="ECO:0000259" key="10">
    <source>
        <dbReference type="Pfam" id="PF23122"/>
    </source>
</evidence>
<accession>A0A665VB05</accession>
<dbReference type="CTD" id="81533"/>
<dbReference type="Proteomes" id="UP000472264">
    <property type="component" value="Chromosome 3"/>
</dbReference>
<comment type="similarity">
    <text evidence="2">Belongs to the TIP family.</text>
</comment>
<keyword evidence="4 9" id="KW-0732">Signal</keyword>
<protein>
    <recommendedName>
        <fullName evidence="10">T-cell immunomodulatory protein TIP C2 domain-containing protein</fullName>
    </recommendedName>
</protein>
<dbReference type="OrthoDB" id="10250728at2759"/>
<evidence type="ECO:0000256" key="4">
    <source>
        <dbReference type="ARBA" id="ARBA00022729"/>
    </source>
</evidence>
<evidence type="ECO:0000256" key="1">
    <source>
        <dbReference type="ARBA" id="ARBA00004479"/>
    </source>
</evidence>
<dbReference type="InterPro" id="IPR013517">
    <property type="entry name" value="FG-GAP"/>
</dbReference>
<evidence type="ECO:0000256" key="3">
    <source>
        <dbReference type="ARBA" id="ARBA00022692"/>
    </source>
</evidence>
<evidence type="ECO:0000256" key="8">
    <source>
        <dbReference type="SAM" id="Phobius"/>
    </source>
</evidence>
<keyword evidence="12" id="KW-1185">Reference proteome</keyword>